<evidence type="ECO:0000313" key="3">
    <source>
        <dbReference type="Proteomes" id="UP000226431"/>
    </source>
</evidence>
<feature type="compositionally biased region" description="Basic residues" evidence="1">
    <location>
        <begin position="16"/>
        <end position="25"/>
    </location>
</feature>
<keyword evidence="3" id="KW-1185">Reference proteome</keyword>
<name>A0A2C5YTE0_9HYPO</name>
<evidence type="ECO:0000313" key="2">
    <source>
        <dbReference type="EMBL" id="PHH70883.1"/>
    </source>
</evidence>
<sequence>MTVGREAKTWRIAPLGRRRRSNLQRRKTDQGAVGRFREAPQSDEDGRRWAANDADNAHALAGQTDQERGGETPSPPSLQQSSERTVEEAQSRMGAPSSGDGERKRPMGAAARRDADGGRGRDFGGVKGEKGGLEEIWSLTC</sequence>
<comment type="caution">
    <text evidence="2">The sequence shown here is derived from an EMBL/GenBank/DDBJ whole genome shotgun (WGS) entry which is preliminary data.</text>
</comment>
<feature type="compositionally biased region" description="Low complexity" evidence="1">
    <location>
        <begin position="51"/>
        <end position="61"/>
    </location>
</feature>
<gene>
    <name evidence="2" type="ORF">CDD80_5674</name>
</gene>
<dbReference type="Proteomes" id="UP000226431">
    <property type="component" value="Unassembled WGS sequence"/>
</dbReference>
<reference evidence="2 3" key="1">
    <citation type="submission" date="2017-06" db="EMBL/GenBank/DDBJ databases">
        <title>Ant-infecting Ophiocordyceps genomes reveal a high diversity of potential behavioral manipulation genes and a possible major role for enterotoxins.</title>
        <authorList>
            <person name="De Bekker C."/>
            <person name="Evans H.C."/>
            <person name="Brachmann A."/>
            <person name="Hughes D.P."/>
        </authorList>
    </citation>
    <scope>NUCLEOTIDE SEQUENCE [LARGE SCALE GENOMIC DNA]</scope>
    <source>
        <strain evidence="2 3">Map16</strain>
    </source>
</reference>
<feature type="compositionally biased region" description="Basic and acidic residues" evidence="1">
    <location>
        <begin position="100"/>
        <end position="133"/>
    </location>
</feature>
<proteinExistence type="predicted"/>
<dbReference type="EMBL" id="NJES01000576">
    <property type="protein sequence ID" value="PHH70883.1"/>
    <property type="molecule type" value="Genomic_DNA"/>
</dbReference>
<feature type="region of interest" description="Disordered" evidence="1">
    <location>
        <begin position="1"/>
        <end position="141"/>
    </location>
</feature>
<accession>A0A2C5YTE0</accession>
<dbReference type="AlphaFoldDB" id="A0A2C5YTE0"/>
<feature type="compositionally biased region" description="Basic and acidic residues" evidence="1">
    <location>
        <begin position="35"/>
        <end position="50"/>
    </location>
</feature>
<evidence type="ECO:0000256" key="1">
    <source>
        <dbReference type="SAM" id="MobiDB-lite"/>
    </source>
</evidence>
<organism evidence="2 3">
    <name type="scientific">Ophiocordyceps camponoti-rufipedis</name>
    <dbReference type="NCBI Taxonomy" id="2004952"/>
    <lineage>
        <taxon>Eukaryota</taxon>
        <taxon>Fungi</taxon>
        <taxon>Dikarya</taxon>
        <taxon>Ascomycota</taxon>
        <taxon>Pezizomycotina</taxon>
        <taxon>Sordariomycetes</taxon>
        <taxon>Hypocreomycetidae</taxon>
        <taxon>Hypocreales</taxon>
        <taxon>Ophiocordycipitaceae</taxon>
        <taxon>Ophiocordyceps</taxon>
    </lineage>
</organism>
<protein>
    <submittedName>
        <fullName evidence="2">Uncharacterized protein</fullName>
    </submittedName>
</protein>